<proteinExistence type="predicted"/>
<evidence type="ECO:0000313" key="5">
    <source>
        <dbReference type="Proteomes" id="UP001519504"/>
    </source>
</evidence>
<dbReference type="Pfam" id="PF15983">
    <property type="entry name" value="DUF4767"/>
    <property type="match status" value="1"/>
</dbReference>
<evidence type="ECO:0000259" key="3">
    <source>
        <dbReference type="Pfam" id="PF15983"/>
    </source>
</evidence>
<keyword evidence="2" id="KW-1133">Transmembrane helix</keyword>
<accession>A0ABS5QZU7</accession>
<evidence type="ECO:0000256" key="2">
    <source>
        <dbReference type="SAM" id="Phobius"/>
    </source>
</evidence>
<name>A0ABS5QZU7_9LACO</name>
<dbReference type="EMBL" id="JAAMFK010000004">
    <property type="protein sequence ID" value="MBS9338728.1"/>
    <property type="molecule type" value="Genomic_DNA"/>
</dbReference>
<keyword evidence="2" id="KW-0812">Transmembrane</keyword>
<feature type="transmembrane region" description="Helical" evidence="2">
    <location>
        <begin position="6"/>
        <end position="24"/>
    </location>
</feature>
<comment type="caution">
    <text evidence="4">The sequence shown here is derived from an EMBL/GenBank/DDBJ whole genome shotgun (WGS) entry which is preliminary data.</text>
</comment>
<dbReference type="InterPro" id="IPR031927">
    <property type="entry name" value="DUF4767"/>
</dbReference>
<evidence type="ECO:0000313" key="4">
    <source>
        <dbReference type="EMBL" id="MBS9338728.1"/>
    </source>
</evidence>
<dbReference type="RefSeq" id="WP_213809013.1">
    <property type="nucleotide sequence ID" value="NZ_JAAMFK010000004.1"/>
</dbReference>
<feature type="compositionally biased region" description="Polar residues" evidence="1">
    <location>
        <begin position="29"/>
        <end position="40"/>
    </location>
</feature>
<dbReference type="Proteomes" id="UP001519504">
    <property type="component" value="Unassembled WGS sequence"/>
</dbReference>
<feature type="region of interest" description="Disordered" evidence="1">
    <location>
        <begin position="29"/>
        <end position="49"/>
    </location>
</feature>
<keyword evidence="2" id="KW-0472">Membrane</keyword>
<feature type="domain" description="DUF4767" evidence="3">
    <location>
        <begin position="59"/>
        <end position="191"/>
    </location>
</feature>
<gene>
    <name evidence="4" type="ORF">G6R29_03700</name>
</gene>
<protein>
    <submittedName>
        <fullName evidence="4">DUF4767 domain-containing protein</fullName>
    </submittedName>
</protein>
<organism evidence="4 5">
    <name type="scientific">Fructobacillus broussonetiae</name>
    <dbReference type="NCBI Taxonomy" id="2713173"/>
    <lineage>
        <taxon>Bacteria</taxon>
        <taxon>Bacillati</taxon>
        <taxon>Bacillota</taxon>
        <taxon>Bacilli</taxon>
        <taxon>Lactobacillales</taxon>
        <taxon>Lactobacillaceae</taxon>
        <taxon>Fructobacillus</taxon>
    </lineage>
</organism>
<reference evidence="4 5" key="1">
    <citation type="submission" date="2020-02" db="EMBL/GenBank/DDBJ databases">
        <title>Fructobacillus sp. isolated from paper mulberry of Taiwan.</title>
        <authorList>
            <person name="Lin S.-T."/>
        </authorList>
    </citation>
    <scope>NUCLEOTIDE SEQUENCE [LARGE SCALE GENOMIC DNA]</scope>
    <source>
        <strain evidence="4 5">M2-14</strain>
    </source>
</reference>
<keyword evidence="5" id="KW-1185">Reference proteome</keyword>
<sequence>MKKSTVWTLAVVFAAVFIALMFILGKNSGQKDTTNKEGNTSSAAMSSSSSKKAVQAAKSFWSDDKNKALSSFMASWQKNMKQTYVGTYDDKEPNYYGILFPEELESGHLKNQVIIDGKQKNLSWNPSANEQDGLNVVAVAAEATQSMKGILYFFTVENNQPTVYVSTTNNGGQLYFQKSQNADLQKNFAKVFHS</sequence>
<evidence type="ECO:0000256" key="1">
    <source>
        <dbReference type="SAM" id="MobiDB-lite"/>
    </source>
</evidence>